<dbReference type="InterPro" id="IPR050124">
    <property type="entry name" value="tRNA_CCA-adding_enzyme"/>
</dbReference>
<dbReference type="Pfam" id="PF01966">
    <property type="entry name" value="HD"/>
    <property type="match status" value="1"/>
</dbReference>
<feature type="domain" description="HD" evidence="2">
    <location>
        <begin position="58"/>
        <end position="132"/>
    </location>
</feature>
<dbReference type="InterPro" id="IPR006674">
    <property type="entry name" value="HD_domain"/>
</dbReference>
<organism evidence="3 4">
    <name type="scientific">Mucilaginibacter ginsenosidivorax</name>
    <dbReference type="NCBI Taxonomy" id="862126"/>
    <lineage>
        <taxon>Bacteria</taxon>
        <taxon>Pseudomonadati</taxon>
        <taxon>Bacteroidota</taxon>
        <taxon>Sphingobacteriia</taxon>
        <taxon>Sphingobacteriales</taxon>
        <taxon>Sphingobacteriaceae</taxon>
        <taxon>Mucilaginibacter</taxon>
    </lineage>
</organism>
<dbReference type="GO" id="GO:0000166">
    <property type="term" value="F:nucleotide binding"/>
    <property type="evidence" value="ECO:0007669"/>
    <property type="project" value="UniProtKB-KW"/>
</dbReference>
<dbReference type="NCBIfam" id="TIGR00277">
    <property type="entry name" value="HDIG"/>
    <property type="match status" value="1"/>
</dbReference>
<gene>
    <name evidence="3" type="ORF">FSB76_03625</name>
</gene>
<dbReference type="Gene3D" id="3.40.50.300">
    <property type="entry name" value="P-loop containing nucleotide triphosphate hydrolases"/>
    <property type="match status" value="1"/>
</dbReference>
<keyword evidence="4" id="KW-1185">Reference proteome</keyword>
<dbReference type="EMBL" id="CP042437">
    <property type="protein sequence ID" value="QEC80385.1"/>
    <property type="molecule type" value="Genomic_DNA"/>
</dbReference>
<dbReference type="Pfam" id="PF13671">
    <property type="entry name" value="AAA_33"/>
    <property type="match status" value="1"/>
</dbReference>
<evidence type="ECO:0000256" key="1">
    <source>
        <dbReference type="ARBA" id="ARBA00022741"/>
    </source>
</evidence>
<dbReference type="PANTHER" id="PTHR47545">
    <property type="entry name" value="MULTIFUNCTIONAL CCA PROTEIN"/>
    <property type="match status" value="1"/>
</dbReference>
<sequence length="370" mass="42303">MWAINERKDWDSLATRFEWVSRMEGVQQDPIYHAEGNVAIHTQMVLAALVAQPAYRQLAAQEQEILWTAALLHDVEKYSTTVVEPDGRITSNGHARKGAMTARQILYRDVPAPFAVREQVVGLVRYHGLPLWVFEKPDPAKALIMASMEVNTEWLTLLARADVLGRTCTDQEEMLFKVDCFEAFCREQNCWGTARNFANDDAMMYYLQHDDAYADYVPFEQAAFEVILMSGLPGAGKNTFIQKHYPDMPVVCLDDIRTARGISPTDKSGNGQVVQEAKELARIYLRKQTGFIWNATNTTRQMRQQLVDLFTTYKARVRIVYVEVPYTHLHRQNKSRDAAVPDAVLDRLIDKLEVPALWEAHQVEYNSAPY</sequence>
<dbReference type="InterPro" id="IPR006675">
    <property type="entry name" value="HDIG_dom"/>
</dbReference>
<dbReference type="InterPro" id="IPR003607">
    <property type="entry name" value="HD/PDEase_dom"/>
</dbReference>
<protein>
    <submittedName>
        <fullName evidence="3">AAA family ATPase</fullName>
    </submittedName>
</protein>
<reference evidence="3 4" key="1">
    <citation type="journal article" date="2013" name="J. Microbiol.">
        <title>Mucilaginibacter ginsenosidivorax sp. nov., with ginsenoside converting activity isolated from sediment.</title>
        <authorList>
            <person name="Kim J.K."/>
            <person name="Choi T.E."/>
            <person name="Liu Q.M."/>
            <person name="Park H.Y."/>
            <person name="Yi T.H."/>
            <person name="Yoon M.H."/>
            <person name="Kim S.C."/>
            <person name="Im W.T."/>
        </authorList>
    </citation>
    <scope>NUCLEOTIDE SEQUENCE [LARGE SCALE GENOMIC DNA]</scope>
    <source>
        <strain evidence="3 4">KHI28</strain>
    </source>
</reference>
<keyword evidence="1" id="KW-0547">Nucleotide-binding</keyword>
<dbReference type="PANTHER" id="PTHR47545:SF1">
    <property type="entry name" value="MULTIFUNCTIONAL CCA PROTEIN"/>
    <property type="match status" value="1"/>
</dbReference>
<dbReference type="Gene3D" id="1.10.3090.10">
    <property type="entry name" value="cca-adding enzyme, domain 2"/>
    <property type="match status" value="1"/>
</dbReference>
<dbReference type="KEGG" id="mgk:FSB76_03625"/>
<dbReference type="Proteomes" id="UP000321362">
    <property type="component" value="Chromosome"/>
</dbReference>
<name>A0A5B8WC97_9SPHI</name>
<dbReference type="SUPFAM" id="SSF52540">
    <property type="entry name" value="P-loop containing nucleoside triphosphate hydrolases"/>
    <property type="match status" value="1"/>
</dbReference>
<dbReference type="InterPro" id="IPR027417">
    <property type="entry name" value="P-loop_NTPase"/>
</dbReference>
<dbReference type="CDD" id="cd00077">
    <property type="entry name" value="HDc"/>
    <property type="match status" value="1"/>
</dbReference>
<evidence type="ECO:0000259" key="2">
    <source>
        <dbReference type="Pfam" id="PF01966"/>
    </source>
</evidence>
<evidence type="ECO:0000313" key="3">
    <source>
        <dbReference type="EMBL" id="QEC80385.1"/>
    </source>
</evidence>
<proteinExistence type="predicted"/>
<accession>A0A5B8WC97</accession>
<dbReference type="OrthoDB" id="9805698at2"/>
<dbReference type="SUPFAM" id="SSF109604">
    <property type="entry name" value="HD-domain/PDEase-like"/>
    <property type="match status" value="1"/>
</dbReference>
<evidence type="ECO:0000313" key="4">
    <source>
        <dbReference type="Proteomes" id="UP000321362"/>
    </source>
</evidence>
<dbReference type="AlphaFoldDB" id="A0A5B8WC97"/>